<evidence type="ECO:0000313" key="4">
    <source>
        <dbReference type="Proteomes" id="UP000694680"/>
    </source>
</evidence>
<dbReference type="OrthoDB" id="423589at2759"/>
<dbReference type="AlphaFoldDB" id="A0A8C5EXA5"/>
<protein>
    <recommendedName>
        <fullName evidence="2">Tetratricopeptide repeat protein 5 OB fold domain-containing protein</fullName>
    </recommendedName>
</protein>
<name>A0A8C5EXA5_GOUWI</name>
<organism evidence="3 4">
    <name type="scientific">Gouania willdenowi</name>
    <name type="common">Blunt-snouted clingfish</name>
    <name type="synonym">Lepadogaster willdenowi</name>
    <dbReference type="NCBI Taxonomy" id="441366"/>
    <lineage>
        <taxon>Eukaryota</taxon>
        <taxon>Metazoa</taxon>
        <taxon>Chordata</taxon>
        <taxon>Craniata</taxon>
        <taxon>Vertebrata</taxon>
        <taxon>Euteleostomi</taxon>
        <taxon>Actinopterygii</taxon>
        <taxon>Neopterygii</taxon>
        <taxon>Teleostei</taxon>
        <taxon>Neoteleostei</taxon>
        <taxon>Acanthomorphata</taxon>
        <taxon>Ovalentaria</taxon>
        <taxon>Blenniimorphae</taxon>
        <taxon>Blenniiformes</taxon>
        <taxon>Gobiesocoidei</taxon>
        <taxon>Gobiesocidae</taxon>
        <taxon>Gobiesocinae</taxon>
        <taxon>Gouania</taxon>
    </lineage>
</organism>
<dbReference type="Pfam" id="PF16669">
    <property type="entry name" value="TTC5_OB"/>
    <property type="match status" value="1"/>
</dbReference>
<feature type="domain" description="Tetratricopeptide repeat protein 5 OB fold" evidence="2">
    <location>
        <begin position="320"/>
        <end position="430"/>
    </location>
</feature>
<dbReference type="Ensembl" id="ENSGWIT00000029832.1">
    <property type="protein sequence ID" value="ENSGWIP00000027328.1"/>
    <property type="gene ID" value="ENSGWIG00000014300.1"/>
</dbReference>
<dbReference type="InterPro" id="IPR011990">
    <property type="entry name" value="TPR-like_helical_dom_sf"/>
</dbReference>
<dbReference type="InterPro" id="IPR032076">
    <property type="entry name" value="TTC5_OB"/>
</dbReference>
<dbReference type="Proteomes" id="UP000694680">
    <property type="component" value="Chromosome 18"/>
</dbReference>
<dbReference type="SMART" id="SM00028">
    <property type="entry name" value="TPR"/>
    <property type="match status" value="3"/>
</dbReference>
<keyword evidence="4" id="KW-1185">Reference proteome</keyword>
<evidence type="ECO:0000259" key="2">
    <source>
        <dbReference type="Pfam" id="PF16669"/>
    </source>
</evidence>
<reference evidence="3" key="3">
    <citation type="submission" date="2025-09" db="UniProtKB">
        <authorList>
            <consortium name="Ensembl"/>
        </authorList>
    </citation>
    <scope>IDENTIFICATION</scope>
</reference>
<accession>A0A8C5EXA5</accession>
<reference evidence="3" key="1">
    <citation type="submission" date="2020-06" db="EMBL/GenBank/DDBJ databases">
        <authorList>
            <consortium name="Wellcome Sanger Institute Data Sharing"/>
        </authorList>
    </citation>
    <scope>NUCLEOTIDE SEQUENCE [LARGE SCALE GENOMIC DNA]</scope>
</reference>
<proteinExistence type="predicted"/>
<evidence type="ECO:0000313" key="3">
    <source>
        <dbReference type="Ensembl" id="ENSGWIP00000027328.1"/>
    </source>
</evidence>
<feature type="coiled-coil region" evidence="1">
    <location>
        <begin position="41"/>
        <end position="75"/>
    </location>
</feature>
<dbReference type="RefSeq" id="XP_028331099.1">
    <property type="nucleotide sequence ID" value="XM_028475298.1"/>
</dbReference>
<dbReference type="InterPro" id="IPR019734">
    <property type="entry name" value="TPR_rpt"/>
</dbReference>
<dbReference type="GeneID" id="114480868"/>
<evidence type="ECO:0000256" key="1">
    <source>
        <dbReference type="SAM" id="Coils"/>
    </source>
</evidence>
<sequence length="441" mass="48876">MAEERSAEAGTEQLQVIKELVDDLYKFRDCYFETHSLDDATRKTSDVAQQMEQTLKKMEEQEQSLKHKAEFLLQKGRCLNVAQDFSAVAEECLSRAVKLEPGLVDGWNALGEQYWKKGDMIGARNCFTGALQQKKNKVSLRNLSMVLRQLPAPDSDSAGKQVLESVDLASQAVAMDEQDGTSWYILGNAYLSLFFTSGQNQQFSTKAFSAYAQSEKVDKVASSSPELHFNRANLFQYEEMFSSALAGYSRAAALDPSWAELTAKEKQLLEYLEKVTELAENKGKVKARRLRTMLSNLSSSALGPCSSPQFRSPSGRVGSLEPVTLSSLKHGHNAGVAALGKVVFSLASEGRMAFTFGMVDSEETCMVVTVYNTANSWGVLIGDSVVIPEPLLKRHSITHKDKTFDFKSIRVDSPLLLIVNGKKQNIHSQIVTSISYRPQHE</sequence>
<dbReference type="SUPFAM" id="SSF48452">
    <property type="entry name" value="TPR-like"/>
    <property type="match status" value="1"/>
</dbReference>
<dbReference type="Gene3D" id="2.40.50.550">
    <property type="match status" value="1"/>
</dbReference>
<dbReference type="InterPro" id="IPR038645">
    <property type="entry name" value="TTC5_OB_sf"/>
</dbReference>
<gene>
    <name evidence="3" type="primary">ttc5</name>
</gene>
<reference evidence="3" key="2">
    <citation type="submission" date="2025-08" db="UniProtKB">
        <authorList>
            <consortium name="Ensembl"/>
        </authorList>
    </citation>
    <scope>IDENTIFICATION</scope>
</reference>
<dbReference type="CTD" id="91875"/>
<dbReference type="Gene3D" id="1.25.40.10">
    <property type="entry name" value="Tetratricopeptide repeat domain"/>
    <property type="match status" value="1"/>
</dbReference>
<keyword evidence="1" id="KW-0175">Coiled coil</keyword>